<comment type="caution">
    <text evidence="2">The sequence shown here is derived from an EMBL/GenBank/DDBJ whole genome shotgun (WGS) entry which is preliminary data.</text>
</comment>
<feature type="region of interest" description="Disordered" evidence="1">
    <location>
        <begin position="27"/>
        <end position="59"/>
    </location>
</feature>
<evidence type="ECO:0000313" key="2">
    <source>
        <dbReference type="EMBL" id="KLJ12043.1"/>
    </source>
</evidence>
<reference evidence="3" key="1">
    <citation type="journal article" date="2015" name="PLoS Genet.">
        <title>The dynamic genome and transcriptome of the human fungal pathogen Blastomyces and close relative Emmonsia.</title>
        <authorList>
            <person name="Munoz J.F."/>
            <person name="Gauthier G.M."/>
            <person name="Desjardins C.A."/>
            <person name="Gallo J.E."/>
            <person name="Holder J."/>
            <person name="Sullivan T.D."/>
            <person name="Marty A.J."/>
            <person name="Carmen J.C."/>
            <person name="Chen Z."/>
            <person name="Ding L."/>
            <person name="Gujja S."/>
            <person name="Magrini V."/>
            <person name="Misas E."/>
            <person name="Mitreva M."/>
            <person name="Priest M."/>
            <person name="Saif S."/>
            <person name="Whiston E.A."/>
            <person name="Young S."/>
            <person name="Zeng Q."/>
            <person name="Goldman W.E."/>
            <person name="Mardis E.R."/>
            <person name="Taylor J.W."/>
            <person name="McEwen J.G."/>
            <person name="Clay O.K."/>
            <person name="Klein B.S."/>
            <person name="Cuomo C.A."/>
        </authorList>
    </citation>
    <scope>NUCLEOTIDE SEQUENCE [LARGE SCALE GENOMIC DNA]</scope>
    <source>
        <strain evidence="3">UAMH 139</strain>
    </source>
</reference>
<accession>A0A0H1BLM6</accession>
<gene>
    <name evidence="2" type="ORF">EMPG_12834</name>
</gene>
<dbReference type="AlphaFoldDB" id="A0A0H1BLM6"/>
<feature type="compositionally biased region" description="Polar residues" evidence="1">
    <location>
        <begin position="31"/>
        <end position="59"/>
    </location>
</feature>
<organism evidence="2 3">
    <name type="scientific">Blastomyces silverae</name>
    <dbReference type="NCBI Taxonomy" id="2060906"/>
    <lineage>
        <taxon>Eukaryota</taxon>
        <taxon>Fungi</taxon>
        <taxon>Dikarya</taxon>
        <taxon>Ascomycota</taxon>
        <taxon>Pezizomycotina</taxon>
        <taxon>Eurotiomycetes</taxon>
        <taxon>Eurotiomycetidae</taxon>
        <taxon>Onygenales</taxon>
        <taxon>Ajellomycetaceae</taxon>
        <taxon>Blastomyces</taxon>
    </lineage>
</organism>
<dbReference type="Proteomes" id="UP000053573">
    <property type="component" value="Unassembled WGS sequence"/>
</dbReference>
<evidence type="ECO:0000313" key="3">
    <source>
        <dbReference type="Proteomes" id="UP000053573"/>
    </source>
</evidence>
<name>A0A0H1BLM6_9EURO</name>
<evidence type="ECO:0000256" key="1">
    <source>
        <dbReference type="SAM" id="MobiDB-lite"/>
    </source>
</evidence>
<proteinExistence type="predicted"/>
<keyword evidence="3" id="KW-1185">Reference proteome</keyword>
<protein>
    <submittedName>
        <fullName evidence="2">Uncharacterized protein</fullName>
    </submittedName>
</protein>
<dbReference type="EMBL" id="LDEV01001206">
    <property type="protein sequence ID" value="KLJ12043.1"/>
    <property type="molecule type" value="Genomic_DNA"/>
</dbReference>
<sequence>MISGLEDLTGYSGPVGKTLTSAIWSTKRRTNAPSSGRTATTMKSAFSPTYNSTTANSHM</sequence>